<evidence type="ECO:0000313" key="3">
    <source>
        <dbReference type="Proteomes" id="UP000264006"/>
    </source>
</evidence>
<reference evidence="2 3" key="1">
    <citation type="submission" date="2018-09" db="EMBL/GenBank/DDBJ databases">
        <title>Complete genome sequence of Euzebya sp. DY32-46 isolated from seawater of Pacific Ocean.</title>
        <authorList>
            <person name="Xu L."/>
            <person name="Wu Y.-H."/>
            <person name="Xu X.-W."/>
        </authorList>
    </citation>
    <scope>NUCLEOTIDE SEQUENCE [LARGE SCALE GENOMIC DNA]</scope>
    <source>
        <strain evidence="2 3">DY32-46</strain>
    </source>
</reference>
<proteinExistence type="predicted"/>
<accession>A0A346XVA4</accession>
<dbReference type="AlphaFoldDB" id="A0A346XVA4"/>
<keyword evidence="3" id="KW-1185">Reference proteome</keyword>
<name>A0A346XVA4_9ACTN</name>
<gene>
    <name evidence="2" type="ORF">DVS28_a1452</name>
</gene>
<dbReference type="Proteomes" id="UP000264006">
    <property type="component" value="Chromosome"/>
</dbReference>
<organism evidence="2 3">
    <name type="scientific">Euzebya pacifica</name>
    <dbReference type="NCBI Taxonomy" id="1608957"/>
    <lineage>
        <taxon>Bacteria</taxon>
        <taxon>Bacillati</taxon>
        <taxon>Actinomycetota</taxon>
        <taxon>Nitriliruptoria</taxon>
        <taxon>Euzebyales</taxon>
    </lineage>
</organism>
<protein>
    <submittedName>
        <fullName evidence="2">Uncharacterized protein</fullName>
    </submittedName>
</protein>
<sequence>MCRFHHTSVHRFGIGIGQSLTDRSWVFATADGHVIEPPTLAGSADTLEPGVGLGLWEGDPARMSHIIDALVLAMAEHGPADAPDVSAETPDGGLTVMGPGSTM</sequence>
<dbReference type="EMBL" id="CP031165">
    <property type="protein sequence ID" value="AXV06151.1"/>
    <property type="molecule type" value="Genomic_DNA"/>
</dbReference>
<evidence type="ECO:0000313" key="2">
    <source>
        <dbReference type="EMBL" id="AXV06151.1"/>
    </source>
</evidence>
<dbReference type="KEGG" id="euz:DVS28_a1452"/>
<evidence type="ECO:0000256" key="1">
    <source>
        <dbReference type="SAM" id="MobiDB-lite"/>
    </source>
</evidence>
<feature type="region of interest" description="Disordered" evidence="1">
    <location>
        <begin position="80"/>
        <end position="103"/>
    </location>
</feature>